<feature type="compositionally biased region" description="Polar residues" evidence="1">
    <location>
        <begin position="13"/>
        <end position="29"/>
    </location>
</feature>
<feature type="region of interest" description="Disordered" evidence="1">
    <location>
        <begin position="1"/>
        <end position="131"/>
    </location>
</feature>
<name>A0A2D3VGX6_9PEZI</name>
<keyword evidence="3" id="KW-1185">Reference proteome</keyword>
<evidence type="ECO:0000313" key="3">
    <source>
        <dbReference type="Proteomes" id="UP000225277"/>
    </source>
</evidence>
<proteinExistence type="predicted"/>
<sequence>MELGPEQWDPSPTADTSFTFLTVEPQNGNERPRLSAGVRKQMKSHLTLLQHKRGRQQRAAKISGWLKSSLGRQNEGSDEGKREGSGPSSLCISRAGQGRGLAECKDKPGYAAASSKRQRTNSSGAALQPPTGVLEQSFSRGSMAFRTFCLDDPSNIIGSSLSRLQLDVSSVLHFYHVIVDFQSKDFAEQFKVEHAAAFSSFLDVVLRDSIPLTIAILVAVRHLVLMKGSAPSSRDLYLEKVMRGYLVNCVNAALNDPHRSTSDPMLAAVGMFAIYEVKYGNLEAYHVHMSGLQQMVRLRGGIAEVSRQSPFVGGFIFWLDKNSSALANCVAYFGESQKSCFKADPNMFTLLEIHSKHDGHPT</sequence>
<dbReference type="AlphaFoldDB" id="A0A2D3VGX6"/>
<dbReference type="PANTHER" id="PTHR37540">
    <property type="entry name" value="TRANSCRIPTION FACTOR (ACR-2), PUTATIVE-RELATED-RELATED"/>
    <property type="match status" value="1"/>
</dbReference>
<dbReference type="EMBL" id="FJUY01000010">
    <property type="protein sequence ID" value="CZT21159.1"/>
    <property type="molecule type" value="Genomic_DNA"/>
</dbReference>
<dbReference type="Proteomes" id="UP000225277">
    <property type="component" value="Unassembled WGS sequence"/>
</dbReference>
<dbReference type="STRING" id="112498.A0A2D3VGX6"/>
<organism evidence="2 3">
    <name type="scientific">Ramularia collo-cygni</name>
    <dbReference type="NCBI Taxonomy" id="112498"/>
    <lineage>
        <taxon>Eukaryota</taxon>
        <taxon>Fungi</taxon>
        <taxon>Dikarya</taxon>
        <taxon>Ascomycota</taxon>
        <taxon>Pezizomycotina</taxon>
        <taxon>Dothideomycetes</taxon>
        <taxon>Dothideomycetidae</taxon>
        <taxon>Mycosphaerellales</taxon>
        <taxon>Mycosphaerellaceae</taxon>
        <taxon>Ramularia</taxon>
    </lineage>
</organism>
<accession>A0A2D3VGX6</accession>
<gene>
    <name evidence="2" type="ORF">RCC_07020</name>
</gene>
<dbReference type="RefSeq" id="XP_023628048.1">
    <property type="nucleotide sequence ID" value="XM_023772280.1"/>
</dbReference>
<dbReference type="GeneID" id="35602144"/>
<dbReference type="OrthoDB" id="4159781at2759"/>
<evidence type="ECO:0008006" key="4">
    <source>
        <dbReference type="Google" id="ProtNLM"/>
    </source>
</evidence>
<protein>
    <recommendedName>
        <fullName evidence="4">Transcription factor domain-containing protein</fullName>
    </recommendedName>
</protein>
<evidence type="ECO:0000313" key="2">
    <source>
        <dbReference type="EMBL" id="CZT21159.1"/>
    </source>
</evidence>
<evidence type="ECO:0000256" key="1">
    <source>
        <dbReference type="SAM" id="MobiDB-lite"/>
    </source>
</evidence>
<reference evidence="2 3" key="1">
    <citation type="submission" date="2016-03" db="EMBL/GenBank/DDBJ databases">
        <authorList>
            <person name="Ploux O."/>
        </authorList>
    </citation>
    <scope>NUCLEOTIDE SEQUENCE [LARGE SCALE GENOMIC DNA]</scope>
    <source>
        <strain evidence="2 3">URUG2</strain>
    </source>
</reference>